<evidence type="ECO:0000313" key="2">
    <source>
        <dbReference type="Proteomes" id="UP001164743"/>
    </source>
</evidence>
<accession>A0ABY7CTZ5</accession>
<dbReference type="EMBL" id="CP110430">
    <property type="protein sequence ID" value="WAQ88729.1"/>
    <property type="molecule type" value="Genomic_DNA"/>
</dbReference>
<protein>
    <submittedName>
        <fullName evidence="1">Uncharacterized protein</fullName>
    </submittedName>
</protein>
<dbReference type="RefSeq" id="XP_053024284.1">
    <property type="nucleotide sequence ID" value="XM_053160295.1"/>
</dbReference>
<organism evidence="1 2">
    <name type="scientific">Puccinia triticina</name>
    <dbReference type="NCBI Taxonomy" id="208348"/>
    <lineage>
        <taxon>Eukaryota</taxon>
        <taxon>Fungi</taxon>
        <taxon>Dikarya</taxon>
        <taxon>Basidiomycota</taxon>
        <taxon>Pucciniomycotina</taxon>
        <taxon>Pucciniomycetes</taxon>
        <taxon>Pucciniales</taxon>
        <taxon>Pucciniaceae</taxon>
        <taxon>Puccinia</taxon>
    </lineage>
</organism>
<sequence>MPASPFLLSDLLFRAARFVLIEQRAPAHPRQNKLLGAEATAAPVAPLSFPFPHSSSHSDAGRRLTPPAIARKSIPTERAAVLCCDAYTAREKVCAVNAGRGAMPPIARTLFPIERTLGLKATRILKRQSFSTHPTS</sequence>
<proteinExistence type="predicted"/>
<reference evidence="1" key="1">
    <citation type="submission" date="2022-10" db="EMBL/GenBank/DDBJ databases">
        <title>Puccinia triticina Genome sequencing and assembly.</title>
        <authorList>
            <person name="Li C."/>
        </authorList>
    </citation>
    <scope>NUCLEOTIDE SEQUENCE</scope>
    <source>
        <strain evidence="1">Pt15</strain>
    </source>
</reference>
<evidence type="ECO:0000313" key="1">
    <source>
        <dbReference type="EMBL" id="WAQ88729.1"/>
    </source>
</evidence>
<gene>
    <name evidence="1" type="ORF">PtA15_10A148</name>
</gene>
<dbReference type="GeneID" id="77801190"/>
<dbReference type="Proteomes" id="UP001164743">
    <property type="component" value="Chromosome 10A"/>
</dbReference>
<keyword evidence="2" id="KW-1185">Reference proteome</keyword>
<name>A0ABY7CTZ5_9BASI</name>